<evidence type="ECO:0000259" key="1">
    <source>
        <dbReference type="PROSITE" id="PS51301"/>
    </source>
</evidence>
<dbReference type="InterPro" id="IPR017880">
    <property type="entry name" value="KilA_N"/>
</dbReference>
<gene>
    <name evidence="2" type="ORF">G3446_00195</name>
</gene>
<feature type="domain" description="KilA-N" evidence="1">
    <location>
        <begin position="2"/>
        <end position="116"/>
    </location>
</feature>
<name>A0A6M0JS16_9GAMM</name>
<accession>A0A6M0JS16</accession>
<organism evidence="2 3">
    <name type="scientific">Thiorhodococcus minor</name>
    <dbReference type="NCBI Taxonomy" id="57489"/>
    <lineage>
        <taxon>Bacteria</taxon>
        <taxon>Pseudomonadati</taxon>
        <taxon>Pseudomonadota</taxon>
        <taxon>Gammaproteobacteria</taxon>
        <taxon>Chromatiales</taxon>
        <taxon>Chromatiaceae</taxon>
        <taxon>Thiorhodococcus</taxon>
    </lineage>
</organism>
<dbReference type="InterPro" id="IPR018004">
    <property type="entry name" value="KilA/APSES_HTH"/>
</dbReference>
<dbReference type="Proteomes" id="UP000483379">
    <property type="component" value="Unassembled WGS sequence"/>
</dbReference>
<dbReference type="EMBL" id="JAAIJQ010000001">
    <property type="protein sequence ID" value="NEV60328.1"/>
    <property type="molecule type" value="Genomic_DNA"/>
</dbReference>
<protein>
    <submittedName>
        <fullName evidence="2">KilA-N domain-containing protein</fullName>
    </submittedName>
</protein>
<dbReference type="PROSITE" id="PS51301">
    <property type="entry name" value="KILA_N"/>
    <property type="match status" value="1"/>
</dbReference>
<dbReference type="Pfam" id="PF04383">
    <property type="entry name" value="KilA-N"/>
    <property type="match status" value="1"/>
</dbReference>
<sequence>MSLLVNALVIADTLIRQDAQGRYGLNDLHRAAGGAKRNQPSDWLRQPQTQGLIAAIQAAESTPGIPGVNQNQPLSSVPGAPATGGGIDVCKELVYGYAMWISPAFHLQVIRAYDALVRDTSAGKTRLPEALSANTQFSPHTREFRAACTLARAVGLRGNQAVLAANRAYRQATGVDVLELLETTHLPADSRGQTYTPTELGQQRIPAQSARQMNHALQAAGLQTRDAQGRWVATEAGTLLCEWSDTGKRHSDGTPVKQLKWFAEVLERLQGTPQQAMPAEAQTH</sequence>
<dbReference type="RefSeq" id="WP_164450373.1">
    <property type="nucleotide sequence ID" value="NZ_JAAIJQ010000001.1"/>
</dbReference>
<keyword evidence="3" id="KW-1185">Reference proteome</keyword>
<dbReference type="SMART" id="SM01252">
    <property type="entry name" value="KilA-N"/>
    <property type="match status" value="1"/>
</dbReference>
<dbReference type="AlphaFoldDB" id="A0A6M0JS16"/>
<comment type="caution">
    <text evidence="2">The sequence shown here is derived from an EMBL/GenBank/DDBJ whole genome shotgun (WGS) entry which is preliminary data.</text>
</comment>
<reference evidence="2 3" key="1">
    <citation type="submission" date="2020-02" db="EMBL/GenBank/DDBJ databases">
        <title>Genome sequences of Thiorhodococcus mannitoliphagus and Thiorhodococcus minor, purple sulfur photosynthetic bacteria in the gammaproteobacterial family, Chromatiaceae.</title>
        <authorList>
            <person name="Aviles F.A."/>
            <person name="Meyer T.E."/>
            <person name="Kyndt J.A."/>
        </authorList>
    </citation>
    <scope>NUCLEOTIDE SEQUENCE [LARGE SCALE GENOMIC DNA]</scope>
    <source>
        <strain evidence="2 3">DSM 11518</strain>
    </source>
</reference>
<evidence type="ECO:0000313" key="2">
    <source>
        <dbReference type="EMBL" id="NEV60328.1"/>
    </source>
</evidence>
<evidence type="ECO:0000313" key="3">
    <source>
        <dbReference type="Proteomes" id="UP000483379"/>
    </source>
</evidence>
<proteinExistence type="predicted"/>